<evidence type="ECO:0000256" key="10">
    <source>
        <dbReference type="ARBA" id="ARBA00022968"/>
    </source>
</evidence>
<keyword evidence="14 16" id="KW-1015">Disulfide bond</keyword>
<dbReference type="InterPro" id="IPR035992">
    <property type="entry name" value="Ricin_B-like_lectins"/>
</dbReference>
<dbReference type="Pfam" id="PF00652">
    <property type="entry name" value="Ricin_B_lectin"/>
    <property type="match status" value="1"/>
</dbReference>
<keyword evidence="13" id="KW-0472">Membrane</keyword>
<dbReference type="GO" id="GO:0004653">
    <property type="term" value="F:polypeptide N-acetylgalactosaminyltransferase activity"/>
    <property type="evidence" value="ECO:0007669"/>
    <property type="project" value="UniProtKB-ARBA"/>
</dbReference>
<dbReference type="Gene3D" id="2.80.10.50">
    <property type="match status" value="1"/>
</dbReference>
<evidence type="ECO:0000259" key="17">
    <source>
        <dbReference type="SMART" id="SM00458"/>
    </source>
</evidence>
<gene>
    <name evidence="18" type="ORF">AAG570_005865</name>
</gene>
<keyword evidence="19" id="KW-1185">Reference proteome</keyword>
<evidence type="ECO:0000256" key="3">
    <source>
        <dbReference type="ARBA" id="ARBA00004922"/>
    </source>
</evidence>
<evidence type="ECO:0000256" key="2">
    <source>
        <dbReference type="ARBA" id="ARBA00004323"/>
    </source>
</evidence>
<proteinExistence type="inferred from homology"/>
<keyword evidence="5 16" id="KW-0328">Glycosyltransferase</keyword>
<keyword evidence="7" id="KW-0812">Transmembrane</keyword>
<evidence type="ECO:0000256" key="8">
    <source>
        <dbReference type="ARBA" id="ARBA00022723"/>
    </source>
</evidence>
<dbReference type="InterPro" id="IPR000772">
    <property type="entry name" value="Ricin_B_lectin"/>
</dbReference>
<dbReference type="PANTHER" id="PTHR11675">
    <property type="entry name" value="N-ACETYLGALACTOSAMINYLTRANSFERASE"/>
    <property type="match status" value="1"/>
</dbReference>
<dbReference type="Proteomes" id="UP001558652">
    <property type="component" value="Unassembled WGS sequence"/>
</dbReference>
<keyword evidence="9 16" id="KW-0430">Lectin</keyword>
<evidence type="ECO:0000256" key="13">
    <source>
        <dbReference type="ARBA" id="ARBA00023136"/>
    </source>
</evidence>
<comment type="cofactor">
    <cofactor evidence="1 16">
        <name>Mn(2+)</name>
        <dbReference type="ChEBI" id="CHEBI:29035"/>
    </cofactor>
</comment>
<dbReference type="SUPFAM" id="SSF53448">
    <property type="entry name" value="Nucleotide-diphospho-sugar transferases"/>
    <property type="match status" value="1"/>
</dbReference>
<dbReference type="InterPro" id="IPR045885">
    <property type="entry name" value="GalNAc-T"/>
</dbReference>
<comment type="pathway">
    <text evidence="3 16">Protein modification; protein glycosylation.</text>
</comment>
<dbReference type="EMBL" id="JBFDAA010000019">
    <property type="protein sequence ID" value="KAL1115575.1"/>
    <property type="molecule type" value="Genomic_DNA"/>
</dbReference>
<dbReference type="AlphaFoldDB" id="A0ABD0XY67"/>
<dbReference type="FunFam" id="3.90.550.10:FF:000021">
    <property type="entry name" value="Polypeptide N-acetylgalactosaminyltransferase"/>
    <property type="match status" value="1"/>
</dbReference>
<keyword evidence="15 16" id="KW-0464">Manganese</keyword>
<accession>A0ABD0XY67</accession>
<evidence type="ECO:0000256" key="9">
    <source>
        <dbReference type="ARBA" id="ARBA00022734"/>
    </source>
</evidence>
<evidence type="ECO:0000256" key="11">
    <source>
        <dbReference type="ARBA" id="ARBA00022989"/>
    </source>
</evidence>
<dbReference type="SMART" id="SM00458">
    <property type="entry name" value="RICIN"/>
    <property type="match status" value="1"/>
</dbReference>
<comment type="caution">
    <text evidence="18">The sequence shown here is derived from an EMBL/GenBank/DDBJ whole genome shotgun (WGS) entry which is preliminary data.</text>
</comment>
<keyword evidence="6 16" id="KW-0808">Transferase</keyword>
<evidence type="ECO:0000256" key="16">
    <source>
        <dbReference type="RuleBase" id="RU361242"/>
    </source>
</evidence>
<evidence type="ECO:0000256" key="14">
    <source>
        <dbReference type="ARBA" id="ARBA00023157"/>
    </source>
</evidence>
<dbReference type="GO" id="GO:0046872">
    <property type="term" value="F:metal ion binding"/>
    <property type="evidence" value="ECO:0007669"/>
    <property type="project" value="UniProtKB-KW"/>
</dbReference>
<sequence length="571" mass="64934">MVLLFCRLGKGQKEYVDRRGVHVVVGHYLGDAAFAGHSANLTDEIINSNMYAPVPGDGNDGMAVVIPPHMSDRMRQLYRINRFNLMASDRISVNRTLPDVRKKKCKSKYTDLEGLPKTSVIIVFHNEAWSTLLRTVWSVINRSPRNLLEEILLVDDASTRGFLGKGLEDYIKNLTVPTKVIRTRKRIGLIRARLMGAKKANGHILTFLDAHCECTTGWLEALVTRVAEDRTRVVCPVIDIISDDTFAYVRSFELHWGAFNWDLHFRWYTMTSDEIIKRRKEITEPFRTPAMAGGLFAMDKNYFFEIGAYDEKMEVWGGENLELSFRVWQCGGTVEIAPCSHVGHLFRKSSPYSFPGGVSQVLYGNLARVALVWMDEWKEFFFKFSPEAERMRDKQAVRSRIELRKQLNCKGFRWYLNNVWPQHFFPMEGRFFGAIKHEVRGECLEKPTGKGSLNQPMGPAVLVRCTSVPQLSQMFVMSGEREGFIATDESVCLDSPDSDGSPFPRVKVMACSGQARQRWKYHIGNKTLQHVSSGHCLDLPRDGSIEKGLVLNPCVGSGSQAWIMQSVEWRG</sequence>
<evidence type="ECO:0000256" key="5">
    <source>
        <dbReference type="ARBA" id="ARBA00022676"/>
    </source>
</evidence>
<reference evidence="18 19" key="1">
    <citation type="submission" date="2024-07" db="EMBL/GenBank/DDBJ databases">
        <title>Chromosome-level genome assembly of the water stick insect Ranatra chinensis (Heteroptera: Nepidae).</title>
        <authorList>
            <person name="Liu X."/>
        </authorList>
    </citation>
    <scope>NUCLEOTIDE SEQUENCE [LARGE SCALE GENOMIC DNA]</scope>
    <source>
        <strain evidence="18">Cailab_2021Rc</strain>
        <tissue evidence="18">Muscle</tissue>
    </source>
</reference>
<dbReference type="GO" id="GO:0000139">
    <property type="term" value="C:Golgi membrane"/>
    <property type="evidence" value="ECO:0007669"/>
    <property type="project" value="UniProtKB-SubCell"/>
</dbReference>
<comment type="subcellular location">
    <subcellularLocation>
        <location evidence="2 16">Golgi apparatus membrane</location>
        <topology evidence="2 16">Single-pass type II membrane protein</topology>
    </subcellularLocation>
</comment>
<protein>
    <recommendedName>
        <fullName evidence="16">Polypeptide N-acetylgalactosaminyltransferase</fullName>
        <ecNumber evidence="16">2.4.1.-</ecNumber>
    </recommendedName>
    <alternativeName>
        <fullName evidence="16">Protein-UDP acetylgalactosaminyltransferase</fullName>
    </alternativeName>
</protein>
<evidence type="ECO:0000256" key="15">
    <source>
        <dbReference type="ARBA" id="ARBA00023211"/>
    </source>
</evidence>
<comment type="similarity">
    <text evidence="4 16">Belongs to the glycosyltransferase 2 family. GalNAc-T subfamily.</text>
</comment>
<evidence type="ECO:0000256" key="7">
    <source>
        <dbReference type="ARBA" id="ARBA00022692"/>
    </source>
</evidence>
<dbReference type="SUPFAM" id="SSF50370">
    <property type="entry name" value="Ricin B-like lectins"/>
    <property type="match status" value="1"/>
</dbReference>
<dbReference type="CDD" id="cd02510">
    <property type="entry name" value="pp-GalNAc-T"/>
    <property type="match status" value="1"/>
</dbReference>
<keyword evidence="8" id="KW-0479">Metal-binding</keyword>
<dbReference type="Gene3D" id="3.90.550.10">
    <property type="entry name" value="Spore Coat Polysaccharide Biosynthesis Protein SpsA, Chain A"/>
    <property type="match status" value="1"/>
</dbReference>
<dbReference type="InterPro" id="IPR001173">
    <property type="entry name" value="Glyco_trans_2-like"/>
</dbReference>
<feature type="domain" description="Ricin B lectin" evidence="17">
    <location>
        <begin position="433"/>
        <end position="565"/>
    </location>
</feature>
<evidence type="ECO:0000256" key="4">
    <source>
        <dbReference type="ARBA" id="ARBA00005680"/>
    </source>
</evidence>
<keyword evidence="11" id="KW-1133">Transmembrane helix</keyword>
<keyword evidence="10" id="KW-0735">Signal-anchor</keyword>
<name>A0ABD0XY67_9HEMI</name>
<organism evidence="18 19">
    <name type="scientific">Ranatra chinensis</name>
    <dbReference type="NCBI Taxonomy" id="642074"/>
    <lineage>
        <taxon>Eukaryota</taxon>
        <taxon>Metazoa</taxon>
        <taxon>Ecdysozoa</taxon>
        <taxon>Arthropoda</taxon>
        <taxon>Hexapoda</taxon>
        <taxon>Insecta</taxon>
        <taxon>Pterygota</taxon>
        <taxon>Neoptera</taxon>
        <taxon>Paraneoptera</taxon>
        <taxon>Hemiptera</taxon>
        <taxon>Heteroptera</taxon>
        <taxon>Panheteroptera</taxon>
        <taxon>Nepomorpha</taxon>
        <taxon>Nepidae</taxon>
        <taxon>Ranatrinae</taxon>
        <taxon>Ranatra</taxon>
    </lineage>
</organism>
<evidence type="ECO:0000313" key="18">
    <source>
        <dbReference type="EMBL" id="KAL1115575.1"/>
    </source>
</evidence>
<keyword evidence="12 16" id="KW-0333">Golgi apparatus</keyword>
<evidence type="ECO:0000313" key="19">
    <source>
        <dbReference type="Proteomes" id="UP001558652"/>
    </source>
</evidence>
<evidence type="ECO:0000256" key="1">
    <source>
        <dbReference type="ARBA" id="ARBA00001936"/>
    </source>
</evidence>
<dbReference type="GO" id="GO:0006493">
    <property type="term" value="P:protein O-linked glycosylation"/>
    <property type="evidence" value="ECO:0007669"/>
    <property type="project" value="UniProtKB-ARBA"/>
</dbReference>
<dbReference type="GO" id="GO:0030246">
    <property type="term" value="F:carbohydrate binding"/>
    <property type="evidence" value="ECO:0007669"/>
    <property type="project" value="UniProtKB-KW"/>
</dbReference>
<dbReference type="Pfam" id="PF00535">
    <property type="entry name" value="Glycos_transf_2"/>
    <property type="match status" value="1"/>
</dbReference>
<dbReference type="PROSITE" id="PS50231">
    <property type="entry name" value="RICIN_B_LECTIN"/>
    <property type="match status" value="1"/>
</dbReference>
<dbReference type="PANTHER" id="PTHR11675:SF118">
    <property type="entry name" value="POLYPEPTIDE N-ACETYLGALACTOSAMINYLTRANSFERASE 3"/>
    <property type="match status" value="1"/>
</dbReference>
<evidence type="ECO:0000256" key="6">
    <source>
        <dbReference type="ARBA" id="ARBA00022679"/>
    </source>
</evidence>
<dbReference type="InterPro" id="IPR029044">
    <property type="entry name" value="Nucleotide-diphossugar_trans"/>
</dbReference>
<dbReference type="EC" id="2.4.1.-" evidence="16"/>
<evidence type="ECO:0000256" key="12">
    <source>
        <dbReference type="ARBA" id="ARBA00023034"/>
    </source>
</evidence>